<sequence>MKISVSTLAFLPTPLEDVLECLENRGIKYCEVINEYPYNTIDMDVIDSHDIKISVHSPLSDINIASYNDSIRRSSVSQIKNSIDLASSLNTEIVVVHPGHIPILGKKFEDNILKNSAESLKECSKYADDSGVMLCVENMPDIEGLLCKDINQLDEIVQELDAHITMDVGHANNMKFPISEMLKSPRIKHIHLSDNDGSFDSHNALGSANIDFKSLFLELKNIDYKGILVVEVNNPQAVFESLDFLKKII</sequence>
<dbReference type="SMART" id="SM00518">
    <property type="entry name" value="AP2Ec"/>
    <property type="match status" value="1"/>
</dbReference>
<dbReference type="AlphaFoldDB" id="A0A8T5UQK2"/>
<keyword evidence="2" id="KW-0413">Isomerase</keyword>
<dbReference type="GO" id="GO:0008270">
    <property type="term" value="F:zinc ion binding"/>
    <property type="evidence" value="ECO:0007669"/>
    <property type="project" value="InterPro"/>
</dbReference>
<feature type="domain" description="Xylose isomerase-like TIM barrel" evidence="1">
    <location>
        <begin position="46"/>
        <end position="247"/>
    </location>
</feature>
<dbReference type="InterPro" id="IPR050312">
    <property type="entry name" value="IolE/XylAMocC-like"/>
</dbReference>
<dbReference type="PANTHER" id="PTHR12110">
    <property type="entry name" value="HYDROXYPYRUVATE ISOMERASE"/>
    <property type="match status" value="1"/>
</dbReference>
<evidence type="ECO:0000313" key="3">
    <source>
        <dbReference type="Proteomes" id="UP000825933"/>
    </source>
</evidence>
<accession>A0A8T5UQK2</accession>
<reference evidence="3" key="1">
    <citation type="journal article" date="2022" name="Microbiol. Resour. Announc.">
        <title>Draft Genome Sequence of a Methanogenic Archaeon from West Spitsbergen Permafrost.</title>
        <authorList>
            <person name="Trubitsyn V."/>
            <person name="Rivkina E."/>
            <person name="Shcherbakova V."/>
        </authorList>
    </citation>
    <scope>NUCLEOTIDE SEQUENCE [LARGE SCALE GENOMIC DNA]</scope>
    <source>
        <strain evidence="3">VT</strain>
    </source>
</reference>
<dbReference type="SUPFAM" id="SSF51658">
    <property type="entry name" value="Xylose isomerase-like"/>
    <property type="match status" value="1"/>
</dbReference>
<dbReference type="GO" id="GO:0016853">
    <property type="term" value="F:isomerase activity"/>
    <property type="evidence" value="ECO:0007669"/>
    <property type="project" value="UniProtKB-KW"/>
</dbReference>
<dbReference type="Proteomes" id="UP000825933">
    <property type="component" value="Unassembled WGS sequence"/>
</dbReference>
<dbReference type="PANTHER" id="PTHR12110:SF21">
    <property type="entry name" value="XYLOSE ISOMERASE-LIKE TIM BARREL DOMAIN-CONTAINING PROTEIN"/>
    <property type="match status" value="1"/>
</dbReference>
<organism evidence="2 3">
    <name type="scientific">Methanobacterium spitsbergense</name>
    <dbReference type="NCBI Taxonomy" id="2874285"/>
    <lineage>
        <taxon>Archaea</taxon>
        <taxon>Methanobacteriati</taxon>
        <taxon>Methanobacteriota</taxon>
        <taxon>Methanomada group</taxon>
        <taxon>Methanobacteria</taxon>
        <taxon>Methanobacteriales</taxon>
        <taxon>Methanobacteriaceae</taxon>
        <taxon>Methanobacterium</taxon>
    </lineage>
</organism>
<keyword evidence="3" id="KW-1185">Reference proteome</keyword>
<dbReference type="InterPro" id="IPR036237">
    <property type="entry name" value="Xyl_isomerase-like_sf"/>
</dbReference>
<comment type="caution">
    <text evidence="2">The sequence shown here is derived from an EMBL/GenBank/DDBJ whole genome shotgun (WGS) entry which is preliminary data.</text>
</comment>
<name>A0A8T5UQK2_9EURY</name>
<evidence type="ECO:0000313" key="2">
    <source>
        <dbReference type="EMBL" id="MBZ2166058.1"/>
    </source>
</evidence>
<dbReference type="InterPro" id="IPR001719">
    <property type="entry name" value="AP_endonuc_2"/>
</dbReference>
<dbReference type="EMBL" id="JAIOUQ010000009">
    <property type="protein sequence ID" value="MBZ2166058.1"/>
    <property type="molecule type" value="Genomic_DNA"/>
</dbReference>
<proteinExistence type="predicted"/>
<dbReference type="Pfam" id="PF01261">
    <property type="entry name" value="AP_endonuc_2"/>
    <property type="match status" value="1"/>
</dbReference>
<gene>
    <name evidence="2" type="ORF">K8N75_08405</name>
</gene>
<dbReference type="InterPro" id="IPR013022">
    <property type="entry name" value="Xyl_isomerase-like_TIM-brl"/>
</dbReference>
<dbReference type="GO" id="GO:0006281">
    <property type="term" value="P:DNA repair"/>
    <property type="evidence" value="ECO:0007669"/>
    <property type="project" value="InterPro"/>
</dbReference>
<dbReference type="Gene3D" id="3.20.20.150">
    <property type="entry name" value="Divalent-metal-dependent TIM barrel enzymes"/>
    <property type="match status" value="1"/>
</dbReference>
<dbReference type="RefSeq" id="WP_223791634.1">
    <property type="nucleotide sequence ID" value="NZ_JAIOUQ010000009.1"/>
</dbReference>
<protein>
    <submittedName>
        <fullName evidence="2">Sugar phosphate isomerase/epimerase</fullName>
    </submittedName>
</protein>
<evidence type="ECO:0000259" key="1">
    <source>
        <dbReference type="Pfam" id="PF01261"/>
    </source>
</evidence>
<dbReference type="GO" id="GO:0003677">
    <property type="term" value="F:DNA binding"/>
    <property type="evidence" value="ECO:0007669"/>
    <property type="project" value="InterPro"/>
</dbReference>